<dbReference type="NCBIfam" id="NF007015">
    <property type="entry name" value="PRK09480.1"/>
    <property type="match status" value="1"/>
</dbReference>
<dbReference type="InterPro" id="IPR050109">
    <property type="entry name" value="HTH-type_TetR-like_transc_reg"/>
</dbReference>
<keyword evidence="5" id="KW-0804">Transcription</keyword>
<organism evidence="8 9">
    <name type="scientific">Azohydromonas lata</name>
    <dbReference type="NCBI Taxonomy" id="45677"/>
    <lineage>
        <taxon>Bacteria</taxon>
        <taxon>Pseudomonadati</taxon>
        <taxon>Pseudomonadota</taxon>
        <taxon>Betaproteobacteria</taxon>
        <taxon>Burkholderiales</taxon>
        <taxon>Sphaerotilaceae</taxon>
        <taxon>Azohydromonas</taxon>
    </lineage>
</organism>
<name>A0ABU5IC46_9BURK</name>
<evidence type="ECO:0000313" key="8">
    <source>
        <dbReference type="EMBL" id="MDZ5455538.1"/>
    </source>
</evidence>
<keyword evidence="1" id="KW-0678">Repressor</keyword>
<dbReference type="Pfam" id="PF00440">
    <property type="entry name" value="TetR_N"/>
    <property type="match status" value="1"/>
</dbReference>
<dbReference type="InterPro" id="IPR023772">
    <property type="entry name" value="DNA-bd_HTH_TetR-type_CS"/>
</dbReference>
<proteinExistence type="predicted"/>
<evidence type="ECO:0000256" key="6">
    <source>
        <dbReference type="PROSITE-ProRule" id="PRU00335"/>
    </source>
</evidence>
<evidence type="ECO:0000256" key="1">
    <source>
        <dbReference type="ARBA" id="ARBA00022491"/>
    </source>
</evidence>
<evidence type="ECO:0000256" key="4">
    <source>
        <dbReference type="ARBA" id="ARBA00023125"/>
    </source>
</evidence>
<dbReference type="RefSeq" id="WP_322464312.1">
    <property type="nucleotide sequence ID" value="NZ_JAXOJX010000002.1"/>
</dbReference>
<feature type="domain" description="HTH tetR-type" evidence="7">
    <location>
        <begin position="27"/>
        <end position="87"/>
    </location>
</feature>
<comment type="caution">
    <text evidence="8">The sequence shown here is derived from an EMBL/GenBank/DDBJ whole genome shotgun (WGS) entry which is preliminary data.</text>
</comment>
<dbReference type="InterPro" id="IPR001647">
    <property type="entry name" value="HTH_TetR"/>
</dbReference>
<dbReference type="PROSITE" id="PS50977">
    <property type="entry name" value="HTH_TETR_2"/>
    <property type="match status" value="1"/>
</dbReference>
<dbReference type="Gene3D" id="1.10.357.10">
    <property type="entry name" value="Tetracycline Repressor, domain 2"/>
    <property type="match status" value="1"/>
</dbReference>
<dbReference type="SUPFAM" id="SSF48498">
    <property type="entry name" value="Tetracyclin repressor-like, C-terminal domain"/>
    <property type="match status" value="1"/>
</dbReference>
<evidence type="ECO:0000256" key="3">
    <source>
        <dbReference type="ARBA" id="ARBA00023054"/>
    </source>
</evidence>
<sequence>MSDLSDAAGARDLIPPALDARKRPRPGERKAQILQALAAMLEQPGSERVTTAALAARLSISEAALYRHFVSKAQMLEALIEFIETSVFTALEPPADHAAGSDGDAQARRALAVLLQFAERHPGMARLMAGDALAHEDERLNARMNAFFERLEGHVRQHLRAAAQEAGSASPTADAQVQASALCAFALGRLQRFARSSFQRAPTEHLEAVLALVLR</sequence>
<dbReference type="PRINTS" id="PR00455">
    <property type="entry name" value="HTHTETR"/>
</dbReference>
<dbReference type="InterPro" id="IPR009057">
    <property type="entry name" value="Homeodomain-like_sf"/>
</dbReference>
<gene>
    <name evidence="8" type="primary">slmA</name>
    <name evidence="8" type="ORF">SM757_03020</name>
</gene>
<evidence type="ECO:0000313" key="9">
    <source>
        <dbReference type="Proteomes" id="UP001293718"/>
    </source>
</evidence>
<protein>
    <submittedName>
        <fullName evidence="8">Nucleoid occlusion factor SlmA</fullName>
    </submittedName>
</protein>
<dbReference type="PANTHER" id="PTHR30055">
    <property type="entry name" value="HTH-TYPE TRANSCRIPTIONAL REGULATOR RUTR"/>
    <property type="match status" value="1"/>
</dbReference>
<accession>A0ABU5IC46</accession>
<keyword evidence="4 6" id="KW-0238">DNA-binding</keyword>
<evidence type="ECO:0000259" key="7">
    <source>
        <dbReference type="PROSITE" id="PS50977"/>
    </source>
</evidence>
<evidence type="ECO:0000256" key="2">
    <source>
        <dbReference type="ARBA" id="ARBA00023015"/>
    </source>
</evidence>
<feature type="DNA-binding region" description="H-T-H motif" evidence="6">
    <location>
        <begin position="50"/>
        <end position="69"/>
    </location>
</feature>
<dbReference type="InterPro" id="IPR036271">
    <property type="entry name" value="Tet_transcr_reg_TetR-rel_C_sf"/>
</dbReference>
<dbReference type="PROSITE" id="PS01081">
    <property type="entry name" value="HTH_TETR_1"/>
    <property type="match status" value="1"/>
</dbReference>
<dbReference type="EMBL" id="JAXOJX010000002">
    <property type="protein sequence ID" value="MDZ5455538.1"/>
    <property type="molecule type" value="Genomic_DNA"/>
</dbReference>
<dbReference type="PANTHER" id="PTHR30055:SF183">
    <property type="entry name" value="NUCLEOID OCCLUSION FACTOR SLMA"/>
    <property type="match status" value="1"/>
</dbReference>
<keyword evidence="2" id="KW-0805">Transcription regulation</keyword>
<dbReference type="InterPro" id="IPR054580">
    <property type="entry name" value="SlmA-like_C"/>
</dbReference>
<dbReference type="SUPFAM" id="SSF46689">
    <property type="entry name" value="Homeodomain-like"/>
    <property type="match status" value="1"/>
</dbReference>
<reference evidence="8 9" key="1">
    <citation type="submission" date="2023-11" db="EMBL/GenBank/DDBJ databases">
        <title>Draft genome of Azohydromonas lata strain H1 (DSM1123), a polyhydroxyalkanoate producer.</title>
        <authorList>
            <person name="Traversa D."/>
            <person name="D'Addabbo P."/>
            <person name="Pazzani C."/>
            <person name="Manzari C."/>
            <person name="Chiara M."/>
            <person name="Scrascia M."/>
        </authorList>
    </citation>
    <scope>NUCLEOTIDE SEQUENCE [LARGE SCALE GENOMIC DNA]</scope>
    <source>
        <strain evidence="8 9">H1</strain>
    </source>
</reference>
<evidence type="ECO:0000256" key="5">
    <source>
        <dbReference type="ARBA" id="ARBA00023163"/>
    </source>
</evidence>
<dbReference type="Proteomes" id="UP001293718">
    <property type="component" value="Unassembled WGS sequence"/>
</dbReference>
<dbReference type="Pfam" id="PF22276">
    <property type="entry name" value="SlmA-like_C"/>
    <property type="match status" value="1"/>
</dbReference>
<keyword evidence="3" id="KW-0175">Coiled coil</keyword>
<keyword evidence="9" id="KW-1185">Reference proteome</keyword>